<dbReference type="SMART" id="SM00382">
    <property type="entry name" value="AAA"/>
    <property type="match status" value="1"/>
</dbReference>
<feature type="transmembrane region" description="Helical" evidence="8">
    <location>
        <begin position="241"/>
        <end position="261"/>
    </location>
</feature>
<dbReference type="Gene3D" id="1.20.1560.10">
    <property type="entry name" value="ABC transporter type 1, transmembrane domain"/>
    <property type="match status" value="1"/>
</dbReference>
<protein>
    <submittedName>
        <fullName evidence="9">CDS102</fullName>
    </submittedName>
</protein>
<dbReference type="Gene3D" id="3.40.50.300">
    <property type="entry name" value="P-loop containing nucleotide triphosphate hydrolases"/>
    <property type="match status" value="1"/>
</dbReference>
<evidence type="ECO:0000256" key="2">
    <source>
        <dbReference type="ARBA" id="ARBA00022448"/>
    </source>
</evidence>
<dbReference type="SUPFAM" id="SSF52540">
    <property type="entry name" value="P-loop containing nucleoside triphosphate hydrolases"/>
    <property type="match status" value="1"/>
</dbReference>
<dbReference type="KEGG" id="nfr:ERS450000_03346"/>
<dbReference type="AlphaFoldDB" id="A0A0H5NTP5"/>
<dbReference type="InterPro" id="IPR011527">
    <property type="entry name" value="ABC1_TM_dom"/>
</dbReference>
<comment type="subcellular location">
    <subcellularLocation>
        <location evidence="1">Cell membrane</location>
        <topology evidence="1">Multi-pass membrane protein</topology>
    </subcellularLocation>
</comment>
<dbReference type="PROSITE" id="PS50893">
    <property type="entry name" value="ABC_TRANSPORTER_2"/>
    <property type="match status" value="1"/>
</dbReference>
<dbReference type="EMBL" id="LN868938">
    <property type="protein sequence ID" value="CRY79145.1"/>
    <property type="molecule type" value="Genomic_DNA"/>
</dbReference>
<proteinExistence type="predicted"/>
<dbReference type="Proteomes" id="UP000057820">
    <property type="component" value="Chromosome 1"/>
</dbReference>
<name>A0A0H5NTP5_NOCFR</name>
<dbReference type="GO" id="GO:0005886">
    <property type="term" value="C:plasma membrane"/>
    <property type="evidence" value="ECO:0007669"/>
    <property type="project" value="UniProtKB-SubCell"/>
</dbReference>
<organism evidence="9 10">
    <name type="scientific">Nocardia farcinica</name>
    <dbReference type="NCBI Taxonomy" id="37329"/>
    <lineage>
        <taxon>Bacteria</taxon>
        <taxon>Bacillati</taxon>
        <taxon>Actinomycetota</taxon>
        <taxon>Actinomycetes</taxon>
        <taxon>Mycobacteriales</taxon>
        <taxon>Nocardiaceae</taxon>
        <taxon>Nocardia</taxon>
    </lineage>
</organism>
<dbReference type="InterPro" id="IPR036640">
    <property type="entry name" value="ABC1_TM_sf"/>
</dbReference>
<gene>
    <name evidence="9" type="primary">yddA</name>
    <name evidence="9" type="ORF">ERS450000_03346</name>
</gene>
<reference evidence="10" key="1">
    <citation type="submission" date="2015-03" db="EMBL/GenBank/DDBJ databases">
        <authorList>
            <consortium name="Pathogen Informatics"/>
        </authorList>
    </citation>
    <scope>NUCLEOTIDE SEQUENCE [LARGE SCALE GENOMIC DNA]</scope>
    <source>
        <strain evidence="10">NCTC11134</strain>
    </source>
</reference>
<keyword evidence="4" id="KW-0547">Nucleotide-binding</keyword>
<evidence type="ECO:0000256" key="7">
    <source>
        <dbReference type="ARBA" id="ARBA00023136"/>
    </source>
</evidence>
<dbReference type="InterPro" id="IPR003593">
    <property type="entry name" value="AAA+_ATPase"/>
</dbReference>
<dbReference type="Pfam" id="PF06472">
    <property type="entry name" value="ABC_membrane_2"/>
    <property type="match status" value="1"/>
</dbReference>
<evidence type="ECO:0000256" key="5">
    <source>
        <dbReference type="ARBA" id="ARBA00022840"/>
    </source>
</evidence>
<feature type="transmembrane region" description="Helical" evidence="8">
    <location>
        <begin position="65"/>
        <end position="91"/>
    </location>
</feature>
<dbReference type="InterPro" id="IPR003439">
    <property type="entry name" value="ABC_transporter-like_ATP-bd"/>
</dbReference>
<sequence>MGSSGLETSRDWGNEFVESLKWLGIAFTATAVGFTIVVALLLTLTKWGRQFWSVSGGYFRGPGAWRTLLFVGALLFMTLVVVRLNVLLSYWGNDMFSSLQAGGSAFAAGDSAALDQAEDAFWKSMIVFTVLIVVWIVNQLVNLYASMAFDIRWRVWLTEHVTTDWLRDRAFYRSRFIDNTIDNPDQRVQQDITTFVNQSRVLSLGAVEAVVSIVSFTKILWDLSGPMTLLGVTIPRDAVFLVLIYVLGTTFIAFWIGRPLIRINFLLERMTANFRYALVRVRDSAESVAFYRGEGTERRGLLARFAEVIRVQWKYVFRYLKFQGWNFTVTQAAVIFPYLIQAPRFFDGAVSLGGVNQTVTAFGNIHDSLSFFRNAYDEFAAYRAALIRIDGLLVAGDDSRELPEIDAADLAEGVRLDKVDVRKPDGHVLIDDLSLALSPGEALVVKGPSGSGKTTLLRALAQMWPYADGRIERPAGDDTLFLSQIPYLPLGDLRVAAEYPGKPEDISDDRLRAVLEKVHLGHLVDRLDEEADWAKILSPGEQQRLAFGRILLLKPKVVFLDEATSAVDEGLEYSLYKLVRTELPETIVVSVAHRSTVDQHHTRKLELQGDGPWTLQPVAVTA</sequence>
<dbReference type="CDD" id="cd03223">
    <property type="entry name" value="ABCD_peroxisomal_ALDP"/>
    <property type="match status" value="1"/>
</dbReference>
<dbReference type="GO" id="GO:0005524">
    <property type="term" value="F:ATP binding"/>
    <property type="evidence" value="ECO:0007669"/>
    <property type="project" value="UniProtKB-KW"/>
</dbReference>
<dbReference type="SUPFAM" id="SSF90123">
    <property type="entry name" value="ABC transporter transmembrane region"/>
    <property type="match status" value="1"/>
</dbReference>
<evidence type="ECO:0000256" key="6">
    <source>
        <dbReference type="ARBA" id="ARBA00022989"/>
    </source>
</evidence>
<evidence type="ECO:0000256" key="1">
    <source>
        <dbReference type="ARBA" id="ARBA00004651"/>
    </source>
</evidence>
<dbReference type="PROSITE" id="PS50929">
    <property type="entry name" value="ABC_TM1F"/>
    <property type="match status" value="1"/>
</dbReference>
<evidence type="ECO:0000256" key="8">
    <source>
        <dbReference type="SAM" id="Phobius"/>
    </source>
</evidence>
<evidence type="ECO:0000256" key="4">
    <source>
        <dbReference type="ARBA" id="ARBA00022741"/>
    </source>
</evidence>
<dbReference type="PANTHER" id="PTHR11384:SF59">
    <property type="entry name" value="LYSOSOMAL COBALAMIN TRANSPORTER ABCD4"/>
    <property type="match status" value="1"/>
</dbReference>
<keyword evidence="6 8" id="KW-1133">Transmembrane helix</keyword>
<keyword evidence="3 8" id="KW-0812">Transmembrane</keyword>
<accession>A0A0H5NTP5</accession>
<dbReference type="GO" id="GO:0140359">
    <property type="term" value="F:ABC-type transporter activity"/>
    <property type="evidence" value="ECO:0007669"/>
    <property type="project" value="InterPro"/>
</dbReference>
<dbReference type="RefSeq" id="WP_060593139.1">
    <property type="nucleotide sequence ID" value="NZ_CAACYE020000001.1"/>
</dbReference>
<dbReference type="PANTHER" id="PTHR11384">
    <property type="entry name" value="ATP-BINDING CASSETTE, SUB-FAMILY D MEMBER"/>
    <property type="match status" value="1"/>
</dbReference>
<keyword evidence="5" id="KW-0067">ATP-binding</keyword>
<dbReference type="Pfam" id="PF00005">
    <property type="entry name" value="ABC_tran"/>
    <property type="match status" value="1"/>
</dbReference>
<dbReference type="PROSITE" id="PS00211">
    <property type="entry name" value="ABC_TRANSPORTER_1"/>
    <property type="match status" value="1"/>
</dbReference>
<dbReference type="InterPro" id="IPR017871">
    <property type="entry name" value="ABC_transporter-like_CS"/>
</dbReference>
<evidence type="ECO:0000313" key="10">
    <source>
        <dbReference type="Proteomes" id="UP000057820"/>
    </source>
</evidence>
<feature type="transmembrane region" description="Helical" evidence="8">
    <location>
        <begin position="20"/>
        <end position="44"/>
    </location>
</feature>
<dbReference type="GO" id="GO:0016887">
    <property type="term" value="F:ATP hydrolysis activity"/>
    <property type="evidence" value="ECO:0007669"/>
    <property type="project" value="InterPro"/>
</dbReference>
<keyword evidence="7 8" id="KW-0472">Membrane</keyword>
<keyword evidence="2" id="KW-0813">Transport</keyword>
<feature type="transmembrane region" description="Helical" evidence="8">
    <location>
        <begin position="125"/>
        <end position="145"/>
    </location>
</feature>
<dbReference type="InterPro" id="IPR027417">
    <property type="entry name" value="P-loop_NTPase"/>
</dbReference>
<dbReference type="InterPro" id="IPR050835">
    <property type="entry name" value="ABC_transporter_sub-D"/>
</dbReference>
<evidence type="ECO:0000313" key="9">
    <source>
        <dbReference type="EMBL" id="CRY79145.1"/>
    </source>
</evidence>
<evidence type="ECO:0000256" key="3">
    <source>
        <dbReference type="ARBA" id="ARBA00022692"/>
    </source>
</evidence>